<dbReference type="Proteomes" id="UP000886723">
    <property type="component" value="Unassembled WGS sequence"/>
</dbReference>
<sequence>MTDALTATCSSIIVNSSINVKGKMYFFDTFLRKADPLSAENASEGCSEKRWIYIRGKRIHTHICNCFLIPIYYNLSQKKSNELSHPGMKAKKISENVKNGIICRKKCRGLPGGGKYAMIFLQANGKVYSGGGLCGSVSESFPEYEKIIKKGLEK</sequence>
<reference evidence="1" key="2">
    <citation type="journal article" date="2021" name="PeerJ">
        <title>Extensive microbial diversity within the chicken gut microbiome revealed by metagenomics and culture.</title>
        <authorList>
            <person name="Gilroy R."/>
            <person name="Ravi A."/>
            <person name="Getino M."/>
            <person name="Pursley I."/>
            <person name="Horton D.L."/>
            <person name="Alikhan N.F."/>
            <person name="Baker D."/>
            <person name="Gharbi K."/>
            <person name="Hall N."/>
            <person name="Watson M."/>
            <person name="Adriaenssens E.M."/>
            <person name="Foster-Nyarko E."/>
            <person name="Jarju S."/>
            <person name="Secka A."/>
            <person name="Antonio M."/>
            <person name="Oren A."/>
            <person name="Chaudhuri R.R."/>
            <person name="La Ragione R."/>
            <person name="Hildebrand F."/>
            <person name="Pallen M.J."/>
        </authorList>
    </citation>
    <scope>NUCLEOTIDE SEQUENCE</scope>
    <source>
        <strain evidence="1">ChiBcec2-4451</strain>
    </source>
</reference>
<comment type="caution">
    <text evidence="1">The sequence shown here is derived from an EMBL/GenBank/DDBJ whole genome shotgun (WGS) entry which is preliminary data.</text>
</comment>
<evidence type="ECO:0000313" key="1">
    <source>
        <dbReference type="EMBL" id="HIV11922.1"/>
    </source>
</evidence>
<protein>
    <submittedName>
        <fullName evidence="1">Uncharacterized protein</fullName>
    </submittedName>
</protein>
<reference evidence="1" key="1">
    <citation type="submission" date="2020-10" db="EMBL/GenBank/DDBJ databases">
        <authorList>
            <person name="Gilroy R."/>
        </authorList>
    </citation>
    <scope>NUCLEOTIDE SEQUENCE</scope>
    <source>
        <strain evidence="1">ChiBcec2-4451</strain>
    </source>
</reference>
<evidence type="ECO:0000313" key="2">
    <source>
        <dbReference type="Proteomes" id="UP000886723"/>
    </source>
</evidence>
<proteinExistence type="predicted"/>
<name>A0A9D1T547_9FIRM</name>
<dbReference type="EMBL" id="DVON01000040">
    <property type="protein sequence ID" value="HIV11922.1"/>
    <property type="molecule type" value="Genomic_DNA"/>
</dbReference>
<dbReference type="AlphaFoldDB" id="A0A9D1T547"/>
<accession>A0A9D1T547</accession>
<gene>
    <name evidence="1" type="ORF">IAA63_02110</name>
</gene>
<organism evidence="1 2">
    <name type="scientific">Candidatus Pullilachnospira stercoravium</name>
    <dbReference type="NCBI Taxonomy" id="2840913"/>
    <lineage>
        <taxon>Bacteria</taxon>
        <taxon>Bacillati</taxon>
        <taxon>Bacillota</taxon>
        <taxon>Clostridia</taxon>
        <taxon>Lachnospirales</taxon>
        <taxon>Lachnospiraceae</taxon>
        <taxon>Lachnospiraceae incertae sedis</taxon>
        <taxon>Candidatus Pullilachnospira</taxon>
    </lineage>
</organism>